<keyword evidence="3" id="KW-1185">Reference proteome</keyword>
<protein>
    <recommendedName>
        <fullName evidence="1">EcoEI R protein C-terminal domain-containing protein</fullName>
    </recommendedName>
</protein>
<dbReference type="GO" id="GO:0003677">
    <property type="term" value="F:DNA binding"/>
    <property type="evidence" value="ECO:0007669"/>
    <property type="project" value="InterPro"/>
</dbReference>
<evidence type="ECO:0000313" key="2">
    <source>
        <dbReference type="EMBL" id="RCU43166.1"/>
    </source>
</evidence>
<evidence type="ECO:0000313" key="3">
    <source>
        <dbReference type="Proteomes" id="UP000252172"/>
    </source>
</evidence>
<dbReference type="EMBL" id="QPIE01000004">
    <property type="protein sequence ID" value="RCU43166.1"/>
    <property type="molecule type" value="Genomic_DNA"/>
</dbReference>
<gene>
    <name evidence="2" type="ORF">DQ356_06995</name>
</gene>
<sequence length="173" mass="20169">MTTTSFWSADGTPITASEFLKQLYGELPSFFTSEADLKEQWSVPATRKKLLEKLSEKGFTKDQLIEFQKILNAENSDIFDVLSYVAYGSKILERVERAEKARLQFDSMDANYREFLEFVLSQYIRNGVEELDDEKISAFIQLKYNSIPDAKYKLGDVKTIRNTFIDYQKYLYV</sequence>
<feature type="domain" description="EcoEI R protein C-terminal" evidence="1">
    <location>
        <begin position="18"/>
        <end position="172"/>
    </location>
</feature>
<reference evidence="2 3" key="1">
    <citation type="submission" date="2018-07" db="EMBL/GenBank/DDBJ databases">
        <title>Chryseobacterium lacus sp. nov., isolated from lake water.</title>
        <authorList>
            <person name="Li C.-M."/>
        </authorList>
    </citation>
    <scope>NUCLEOTIDE SEQUENCE [LARGE SCALE GENOMIC DNA]</scope>
    <source>
        <strain evidence="2 3">YLOS41</strain>
    </source>
</reference>
<dbReference type="GO" id="GO:0006304">
    <property type="term" value="P:DNA modification"/>
    <property type="evidence" value="ECO:0007669"/>
    <property type="project" value="InterPro"/>
</dbReference>
<name>A0A368MYT1_9FLAO</name>
<dbReference type="InterPro" id="IPR013670">
    <property type="entry name" value="EcoEI_R_C_dom"/>
</dbReference>
<dbReference type="Proteomes" id="UP000252172">
    <property type="component" value="Unassembled WGS sequence"/>
</dbReference>
<dbReference type="Pfam" id="PF08463">
    <property type="entry name" value="EcoEI_R_C"/>
    <property type="match status" value="1"/>
</dbReference>
<proteinExistence type="predicted"/>
<evidence type="ECO:0000259" key="1">
    <source>
        <dbReference type="Pfam" id="PF08463"/>
    </source>
</evidence>
<accession>A0A368MYT1</accession>
<dbReference type="OrthoDB" id="9759819at2"/>
<dbReference type="AlphaFoldDB" id="A0A368MYT1"/>
<comment type="caution">
    <text evidence="2">The sequence shown here is derived from an EMBL/GenBank/DDBJ whole genome shotgun (WGS) entry which is preliminary data.</text>
</comment>
<dbReference type="GO" id="GO:0003824">
    <property type="term" value="F:catalytic activity"/>
    <property type="evidence" value="ECO:0007669"/>
    <property type="project" value="InterPro"/>
</dbReference>
<organism evidence="2 3">
    <name type="scientific">Chryseobacterium lacus</name>
    <dbReference type="NCBI Taxonomy" id="2058346"/>
    <lineage>
        <taxon>Bacteria</taxon>
        <taxon>Pseudomonadati</taxon>
        <taxon>Bacteroidota</taxon>
        <taxon>Flavobacteriia</taxon>
        <taxon>Flavobacteriales</taxon>
        <taxon>Weeksellaceae</taxon>
        <taxon>Chryseobacterium group</taxon>
        <taxon>Chryseobacterium</taxon>
    </lineage>
</organism>